<evidence type="ECO:0000313" key="4">
    <source>
        <dbReference type="EMBL" id="WZB40474.1"/>
    </source>
</evidence>
<name>A0AAU6QGB8_9ANNE</name>
<organism evidence="4">
    <name type="scientific">Prionospio sp. 3 MH-2023</name>
    <dbReference type="NCBI Taxonomy" id="3059271"/>
    <lineage>
        <taxon>Eukaryota</taxon>
        <taxon>Metazoa</taxon>
        <taxon>Spiralia</taxon>
        <taxon>Lophotrochozoa</taxon>
        <taxon>Annelida</taxon>
        <taxon>Polychaeta</taxon>
        <taxon>Sedentaria</taxon>
        <taxon>Canalipalpata</taxon>
        <taxon>Spionida</taxon>
        <taxon>Spionidae</taxon>
        <taxon>Prionospio</taxon>
    </lineage>
</organism>
<sequence length="52" mass="6018">MPQLAPLSWALAPILFWALLLSLSASMWWSNTPNFPEFSAHMKPPYSPWNWS</sequence>
<evidence type="ECO:0000313" key="2">
    <source>
        <dbReference type="EMBL" id="WZB40435.1"/>
    </source>
</evidence>
<evidence type="ECO:0000313" key="5">
    <source>
        <dbReference type="EMBL" id="WZB40487.1"/>
    </source>
</evidence>
<dbReference type="EMBL" id="OR935908">
    <property type="protein sequence ID" value="WZB40435.1"/>
    <property type="molecule type" value="Genomic_DNA"/>
</dbReference>
<geneLocation type="mitochondrion" evidence="4"/>
<evidence type="ECO:0000256" key="1">
    <source>
        <dbReference type="SAM" id="SignalP"/>
    </source>
</evidence>
<feature type="signal peptide" evidence="1">
    <location>
        <begin position="1"/>
        <end position="25"/>
    </location>
</feature>
<proteinExistence type="predicted"/>
<accession>A0AAU6QGB8</accession>
<dbReference type="EMBL" id="OR935911">
    <property type="protein sequence ID" value="WZB40474.1"/>
    <property type="molecule type" value="Genomic_DNA"/>
</dbReference>
<evidence type="ECO:0000313" key="3">
    <source>
        <dbReference type="EMBL" id="WZB40461.1"/>
    </source>
</evidence>
<dbReference type="EMBL" id="OR935910">
    <property type="protein sequence ID" value="WZB40461.1"/>
    <property type="molecule type" value="Genomic_DNA"/>
</dbReference>
<protein>
    <submittedName>
        <fullName evidence="4">ATP synthase F0 subunit 8</fullName>
    </submittedName>
</protein>
<dbReference type="EMBL" id="OR935912">
    <property type="protein sequence ID" value="WZB40487.1"/>
    <property type="molecule type" value="Genomic_DNA"/>
</dbReference>
<keyword evidence="1" id="KW-0732">Signal</keyword>
<gene>
    <name evidence="4" type="primary">ATP8</name>
</gene>
<reference evidence="4" key="1">
    <citation type="submission" date="2023-11" db="EMBL/GenBank/DDBJ databases">
        <title>Species delimitation and phylogenetic relationships of the Prionospio complex (Annelida, Spionidae) in the Northeast Atlantic.</title>
        <authorList>
            <person name="Hektoen M.M."/>
            <person name="Bakken T."/>
            <person name="Radashevsky V.I."/>
            <person name="Ekrem T."/>
            <person name="Dunshea G."/>
        </authorList>
    </citation>
    <scope>NUCLEOTIDE SEQUENCE</scope>
    <source>
        <strain evidence="2">MH26</strain>
        <strain evidence="3">MH28</strain>
        <strain evidence="4">MH29</strain>
        <strain evidence="5">MH31</strain>
    </source>
</reference>
<dbReference type="AlphaFoldDB" id="A0AAU6QGB8"/>
<feature type="chain" id="PRO_5043288231" evidence="1">
    <location>
        <begin position="26"/>
        <end position="52"/>
    </location>
</feature>
<keyword evidence="4" id="KW-0496">Mitochondrion</keyword>